<evidence type="ECO:0000313" key="3">
    <source>
        <dbReference type="Proteomes" id="UP000195521"/>
    </source>
</evidence>
<dbReference type="RefSeq" id="XP_028544020.1">
    <property type="nucleotide sequence ID" value="XM_028688219.1"/>
</dbReference>
<name>A0A1Y1JFY4_PLAGO</name>
<dbReference type="AlphaFoldDB" id="A0A1Y1JFY4"/>
<dbReference type="OrthoDB" id="376677at2759"/>
<organism evidence="2 3">
    <name type="scientific">Plasmodium gonderi</name>
    <dbReference type="NCBI Taxonomy" id="77519"/>
    <lineage>
        <taxon>Eukaryota</taxon>
        <taxon>Sar</taxon>
        <taxon>Alveolata</taxon>
        <taxon>Apicomplexa</taxon>
        <taxon>Aconoidasida</taxon>
        <taxon>Haemosporida</taxon>
        <taxon>Plasmodiidae</taxon>
        <taxon>Plasmodium</taxon>
        <taxon>Plasmodium (Plasmodium)</taxon>
    </lineage>
</organism>
<reference evidence="3" key="1">
    <citation type="submission" date="2017-04" db="EMBL/GenBank/DDBJ databases">
        <title>Plasmodium gonderi genome.</title>
        <authorList>
            <person name="Arisue N."/>
            <person name="Honma H."/>
            <person name="Kawai S."/>
            <person name="Tougan T."/>
            <person name="Tanabe K."/>
            <person name="Horii T."/>
        </authorList>
    </citation>
    <scope>NUCLEOTIDE SEQUENCE [LARGE SCALE GENOMIC DNA]</scope>
    <source>
        <strain evidence="3">ATCC 30045</strain>
    </source>
</reference>
<feature type="region of interest" description="Disordered" evidence="1">
    <location>
        <begin position="416"/>
        <end position="490"/>
    </location>
</feature>
<feature type="compositionally biased region" description="Basic and acidic residues" evidence="1">
    <location>
        <begin position="443"/>
        <end position="490"/>
    </location>
</feature>
<dbReference type="EMBL" id="BDQF01000011">
    <property type="protein sequence ID" value="GAW81431.1"/>
    <property type="molecule type" value="Genomic_DNA"/>
</dbReference>
<dbReference type="GeneID" id="39748154"/>
<evidence type="ECO:0000313" key="2">
    <source>
        <dbReference type="EMBL" id="GAW81431.1"/>
    </source>
</evidence>
<accession>A0A1Y1JFY4</accession>
<keyword evidence="3" id="KW-1185">Reference proteome</keyword>
<sequence length="847" mass="101290">MERYKAFLKEINKENVKIRKKILFVNNKTKYKVVDGRRVNYNKYFVNSYETEKKFNVYKYYKHKIVKSKRKKKGVLDNYDFPFFEIYKNTNEAFKNNLSGYKIFKIIKNYDELQLFNFCSKRGGNGSAKWSYLFSHFIEIVIKKRDLYSISNLLLLTDNLKKLNYYNPYFCKLICREIFLDLHKIRIINHITRFLDFFMFFNIFNFYYLNKFYKYLTYFITQSNKWRLLPQVNNLECASDGNLNVNVFTKEIIEPMSNSADVHLTPIQNYDIITLSLSFQKYKMFDPDLLYILSYVCNHEAYPHLQNVETVYSLTQLTQFYKLLNMSYSSNLFFNLFKNVLRKKQLGNTNFVLLLRSYYNICKTFGTTFDLDTYNLLLKNYERSGEKKIAILGEEEATPLPTYVLSEWVGKKAKRKIKKMKRSKNTDQDVGNEGNQIPSEVTSTDKMEESRETNKLNRNEMMSRKQKRRHEEAPARAAEEGEAGRKVEQAPTRFEMEDNEIVREKTYMSPFNSDINSNLKKQNLNDSFLVLTHDYETTNPLESRFKDILNMIKYVILFIELKIISFFPFEKRKTRSEIEFFKRANFERDYDKNVYKYIAQNIGKEHSASLEKLLKMNKQKDWYEPMEKERSIFDDSNMSFLFYLNYSHMGENDVGKDMGNDMGNEWPEKFSVKQQQESEVVTLDDINRYIKSKKDIKFNLTDRTYFSHIFSHLCQTQLSETEEHILKNCIESLQHFGNNFFRLDVNDVADLFYSITVYQIVQGCQNGMITKNKYGYSKIRKYGEYDKLYRILSDVLIKKIININSENMYKVILSCANTAYTDVYLNHFLKNFNRHVKFSKMRKFMNC</sequence>
<dbReference type="OMA" id="YNPYFCK"/>
<gene>
    <name evidence="2" type="ORF">PGO_101890</name>
</gene>
<dbReference type="Proteomes" id="UP000195521">
    <property type="component" value="Unassembled WGS sequence"/>
</dbReference>
<evidence type="ECO:0000256" key="1">
    <source>
        <dbReference type="SAM" id="MobiDB-lite"/>
    </source>
</evidence>
<proteinExistence type="predicted"/>
<comment type="caution">
    <text evidence="2">The sequence shown here is derived from an EMBL/GenBank/DDBJ whole genome shotgun (WGS) entry which is preliminary data.</text>
</comment>
<protein>
    <submittedName>
        <fullName evidence="2">Uncharacterized protein</fullName>
    </submittedName>
</protein>
<feature type="compositionally biased region" description="Polar residues" evidence="1">
    <location>
        <begin position="433"/>
        <end position="442"/>
    </location>
</feature>